<dbReference type="EMBL" id="BAAACG010000008">
    <property type="protein sequence ID" value="GAA0739058.1"/>
    <property type="molecule type" value="Genomic_DNA"/>
</dbReference>
<name>A0ABN1JG67_9CLOT</name>
<dbReference type="Proteomes" id="UP001501510">
    <property type="component" value="Unassembled WGS sequence"/>
</dbReference>
<dbReference type="InterPro" id="IPR023365">
    <property type="entry name" value="Sortase_dom-sf"/>
</dbReference>
<keyword evidence="2" id="KW-0472">Membrane</keyword>
<reference evidence="3 4" key="1">
    <citation type="journal article" date="2019" name="Int. J. Syst. Evol. Microbiol.">
        <title>The Global Catalogue of Microorganisms (GCM) 10K type strain sequencing project: providing services to taxonomists for standard genome sequencing and annotation.</title>
        <authorList>
            <consortium name="The Broad Institute Genomics Platform"/>
            <consortium name="The Broad Institute Genome Sequencing Center for Infectious Disease"/>
            <person name="Wu L."/>
            <person name="Ma J."/>
        </authorList>
    </citation>
    <scope>NUCLEOTIDE SEQUENCE [LARGE SCALE GENOMIC DNA]</scope>
    <source>
        <strain evidence="3 4">JCM 1407</strain>
    </source>
</reference>
<dbReference type="Pfam" id="PF04203">
    <property type="entry name" value="Sortase"/>
    <property type="match status" value="1"/>
</dbReference>
<sequence length="243" mass="29144">MKNKYKLIKYIFIAIVIINSSYIFKYFYNIYSNDKLLKNIKKTYKNATNSHKNKFDELVKKNPDFVGWLKINNTNINFPVVQGKDNKFYLDKDFYKKNNNSGSIFMDYKNKITNNIKNRDKNIIFYGHNMKSNTMFAELNKFTNKNFFMKNKYITFNTRTENLKFEIFSVYKTKSTENYRKINFVSEKQHENFLNKIKNNSLLKKNISLTHNDFIITLSTCAYDFDDARLVLHAKLIKEKILK</sequence>
<dbReference type="InterPro" id="IPR005754">
    <property type="entry name" value="Sortase"/>
</dbReference>
<feature type="transmembrane region" description="Helical" evidence="2">
    <location>
        <begin position="7"/>
        <end position="28"/>
    </location>
</feature>
<evidence type="ECO:0000313" key="4">
    <source>
        <dbReference type="Proteomes" id="UP001501510"/>
    </source>
</evidence>
<organism evidence="3 4">
    <name type="scientific">Clostridium oceanicum</name>
    <dbReference type="NCBI Taxonomy" id="1543"/>
    <lineage>
        <taxon>Bacteria</taxon>
        <taxon>Bacillati</taxon>
        <taxon>Bacillota</taxon>
        <taxon>Clostridia</taxon>
        <taxon>Eubacteriales</taxon>
        <taxon>Clostridiaceae</taxon>
        <taxon>Clostridium</taxon>
    </lineage>
</organism>
<protein>
    <submittedName>
        <fullName evidence="3">Sortase SrtB</fullName>
    </submittedName>
</protein>
<evidence type="ECO:0000256" key="1">
    <source>
        <dbReference type="ARBA" id="ARBA00022801"/>
    </source>
</evidence>
<keyword evidence="1" id="KW-0378">Hydrolase</keyword>
<evidence type="ECO:0000313" key="3">
    <source>
        <dbReference type="EMBL" id="GAA0739058.1"/>
    </source>
</evidence>
<gene>
    <name evidence="3" type="primary">srtB</name>
    <name evidence="3" type="ORF">GCM10008906_17330</name>
</gene>
<dbReference type="InterPro" id="IPR009835">
    <property type="entry name" value="SrtB"/>
</dbReference>
<dbReference type="NCBIfam" id="TIGR03064">
    <property type="entry name" value="sortase_srtB"/>
    <property type="match status" value="1"/>
</dbReference>
<dbReference type="SUPFAM" id="SSF63817">
    <property type="entry name" value="Sortase"/>
    <property type="match status" value="1"/>
</dbReference>
<evidence type="ECO:0000256" key="2">
    <source>
        <dbReference type="SAM" id="Phobius"/>
    </source>
</evidence>
<proteinExistence type="predicted"/>
<keyword evidence="2" id="KW-0812">Transmembrane</keyword>
<keyword evidence="2" id="KW-1133">Transmembrane helix</keyword>
<dbReference type="RefSeq" id="WP_343760803.1">
    <property type="nucleotide sequence ID" value="NZ_BAAACG010000008.1"/>
</dbReference>
<dbReference type="Gene3D" id="2.40.260.10">
    <property type="entry name" value="Sortase"/>
    <property type="match status" value="1"/>
</dbReference>
<accession>A0ABN1JG67</accession>
<comment type="caution">
    <text evidence="3">The sequence shown here is derived from an EMBL/GenBank/DDBJ whole genome shotgun (WGS) entry which is preliminary data.</text>
</comment>
<keyword evidence="4" id="KW-1185">Reference proteome</keyword>
<dbReference type="CDD" id="cd05826">
    <property type="entry name" value="Sortase_B"/>
    <property type="match status" value="1"/>
</dbReference>